<gene>
    <name evidence="1" type="ORF">PECAL_6P18550</name>
</gene>
<evidence type="ECO:0000313" key="1">
    <source>
        <dbReference type="EMBL" id="CAH0380212.1"/>
    </source>
</evidence>
<sequence>MRLMITGVLGGRRARVARCEWEGRPASQAIFLAPAVDAAAVGDGEVVAVLEVGLGAHEAVAVRDAAALRAVRLVAVLRVDRLGLLVKLPLPTGVLAQAAADGVARRHARGAGQLLVGGGRGRGREGPDVGLAGGLVVDHRLAGHVAFALVLCLGVMRCFVRRIHGGFGFCGPGSSAAVCVLRVR</sequence>
<accession>A0A8J2T0Z9</accession>
<reference evidence="1" key="1">
    <citation type="submission" date="2021-11" db="EMBL/GenBank/DDBJ databases">
        <authorList>
            <consortium name="Genoscope - CEA"/>
            <person name="William W."/>
        </authorList>
    </citation>
    <scope>NUCLEOTIDE SEQUENCE</scope>
</reference>
<protein>
    <submittedName>
        <fullName evidence="1">Uncharacterized protein</fullName>
    </submittedName>
</protein>
<dbReference type="AlphaFoldDB" id="A0A8J2T0Z9"/>
<evidence type="ECO:0000313" key="2">
    <source>
        <dbReference type="Proteomes" id="UP000789595"/>
    </source>
</evidence>
<dbReference type="EMBL" id="CAKKNE010000006">
    <property type="protein sequence ID" value="CAH0380212.1"/>
    <property type="molecule type" value="Genomic_DNA"/>
</dbReference>
<organism evidence="1 2">
    <name type="scientific">Pelagomonas calceolata</name>
    <dbReference type="NCBI Taxonomy" id="35677"/>
    <lineage>
        <taxon>Eukaryota</taxon>
        <taxon>Sar</taxon>
        <taxon>Stramenopiles</taxon>
        <taxon>Ochrophyta</taxon>
        <taxon>Pelagophyceae</taxon>
        <taxon>Pelagomonadales</taxon>
        <taxon>Pelagomonadaceae</taxon>
        <taxon>Pelagomonas</taxon>
    </lineage>
</organism>
<comment type="caution">
    <text evidence="1">The sequence shown here is derived from an EMBL/GenBank/DDBJ whole genome shotgun (WGS) entry which is preliminary data.</text>
</comment>
<dbReference type="Proteomes" id="UP000789595">
    <property type="component" value="Unassembled WGS sequence"/>
</dbReference>
<proteinExistence type="predicted"/>
<name>A0A8J2T0Z9_9STRA</name>
<keyword evidence="2" id="KW-1185">Reference proteome</keyword>